<protein>
    <submittedName>
        <fullName evidence="2">Aminoglycoside phosphotransferase family protein</fullName>
        <ecNumber evidence="2">2.7.1.-</ecNumber>
    </submittedName>
</protein>
<dbReference type="SUPFAM" id="SSF56112">
    <property type="entry name" value="Protein kinase-like (PK-like)"/>
    <property type="match status" value="1"/>
</dbReference>
<dbReference type="Proteomes" id="UP001555826">
    <property type="component" value="Unassembled WGS sequence"/>
</dbReference>
<sequence length="317" mass="34183">MSSAGGGMDRPDPVLAQLRALGHPGAHWLGAGMEADVYALDENTVARLPRSGTTTGPLDRLLEELSGRGLPFAVPATLGRFALPDGRVLQRQPWLRGRSIGDFHDPSTGYLDVRAEEVLVELLSALHTLGGQQPVAAPELPLLGGRARTTAQNWSTPLQQLLAGRGRGSVDLLRSHVDGVDDLRSACSAFLEARQDVVTSLQHGDICPENVLVDDDCRLSSVLDWGFLTMPADPVLEMATTSSFFDMYGPHALRTDRRLTDLFVEAFSVDRADVLRYKAVYALVGADAYSSDADGHFLWCAALLGRADVRAAVLGWV</sequence>
<comment type="caution">
    <text evidence="2">The sequence shown here is derived from an EMBL/GenBank/DDBJ whole genome shotgun (WGS) entry which is preliminary data.</text>
</comment>
<evidence type="ECO:0000313" key="3">
    <source>
        <dbReference type="Proteomes" id="UP001555826"/>
    </source>
</evidence>
<dbReference type="InterPro" id="IPR002575">
    <property type="entry name" value="Aminoglycoside_PTrfase"/>
</dbReference>
<organism evidence="2 3">
    <name type="scientific">Kineococcus endophyticus</name>
    <dbReference type="NCBI Taxonomy" id="1181883"/>
    <lineage>
        <taxon>Bacteria</taxon>
        <taxon>Bacillati</taxon>
        <taxon>Actinomycetota</taxon>
        <taxon>Actinomycetes</taxon>
        <taxon>Kineosporiales</taxon>
        <taxon>Kineosporiaceae</taxon>
        <taxon>Kineococcus</taxon>
    </lineage>
</organism>
<evidence type="ECO:0000313" key="2">
    <source>
        <dbReference type="EMBL" id="MEW9263564.1"/>
    </source>
</evidence>
<feature type="domain" description="Aminoglycoside phosphotransferase" evidence="1">
    <location>
        <begin position="30"/>
        <end position="246"/>
    </location>
</feature>
<dbReference type="Gene3D" id="3.90.1200.10">
    <property type="match status" value="1"/>
</dbReference>
<name>A0ABV3P1R8_9ACTN</name>
<dbReference type="InterPro" id="IPR011009">
    <property type="entry name" value="Kinase-like_dom_sf"/>
</dbReference>
<keyword evidence="3" id="KW-1185">Reference proteome</keyword>
<reference evidence="2 3" key="1">
    <citation type="submission" date="2024-07" db="EMBL/GenBank/DDBJ databases">
        <authorList>
            <person name="Thanompreechachai J."/>
            <person name="Duangmal K."/>
        </authorList>
    </citation>
    <scope>NUCLEOTIDE SEQUENCE [LARGE SCALE GENOMIC DNA]</scope>
    <source>
        <strain evidence="2 3">KCTC 19886</strain>
    </source>
</reference>
<dbReference type="RefSeq" id="WP_367636171.1">
    <property type="nucleotide sequence ID" value="NZ_JBFNQN010000002.1"/>
</dbReference>
<dbReference type="Pfam" id="PF01636">
    <property type="entry name" value="APH"/>
    <property type="match status" value="1"/>
</dbReference>
<dbReference type="EC" id="2.7.1.-" evidence="2"/>
<proteinExistence type="predicted"/>
<keyword evidence="2" id="KW-0808">Transferase</keyword>
<accession>A0ABV3P1R8</accession>
<dbReference type="EMBL" id="JBFNQN010000002">
    <property type="protein sequence ID" value="MEW9263564.1"/>
    <property type="molecule type" value="Genomic_DNA"/>
</dbReference>
<dbReference type="GO" id="GO:0016740">
    <property type="term" value="F:transferase activity"/>
    <property type="evidence" value="ECO:0007669"/>
    <property type="project" value="UniProtKB-KW"/>
</dbReference>
<evidence type="ECO:0000259" key="1">
    <source>
        <dbReference type="Pfam" id="PF01636"/>
    </source>
</evidence>
<gene>
    <name evidence="2" type="ORF">AB1207_02270</name>
</gene>